<name>A0AA48P7M2_9VIRU</name>
<accession>A0AA48P7M2</accession>
<evidence type="ECO:0000313" key="1">
    <source>
        <dbReference type="EMBL" id="DBA11610.1"/>
    </source>
</evidence>
<protein>
    <submittedName>
        <fullName evidence="1">ORF70</fullName>
    </submittedName>
</protein>
<reference evidence="1" key="2">
    <citation type="submission" date="2023-01" db="EMBL/GenBank/DDBJ databases">
        <authorList>
            <person name="Rosani U."/>
            <person name="Delmont T.O."/>
            <person name="Gaia M."/>
            <person name="Krupovic M."/>
        </authorList>
    </citation>
    <scope>NUCLEOTIDE SEQUENCE</scope>
    <source>
        <strain evidence="1">MalacoHV2/Med/2018 153</strain>
    </source>
</reference>
<dbReference type="EMBL" id="BK063061">
    <property type="protein sequence ID" value="DBA11610.1"/>
    <property type="molecule type" value="Genomic_DNA"/>
</dbReference>
<proteinExistence type="predicted"/>
<organism evidence="1">
    <name type="scientific">Malaco herpesvirus 2</name>
    <dbReference type="NCBI Taxonomy" id="3031798"/>
    <lineage>
        <taxon>Viruses</taxon>
        <taxon>Duplodnaviria</taxon>
        <taxon>Heunggongvirae</taxon>
        <taxon>Peploviricota</taxon>
        <taxon>Herviviricetes</taxon>
        <taxon>Herpesvirales</taxon>
        <taxon>Malacoherpesviridae</taxon>
    </lineage>
</organism>
<reference evidence="1" key="1">
    <citation type="journal article" date="2023" name="Front. Mar. Sci.">
        <title>Tracing the invertebrate herpesviruses in the global sequence datasets.</title>
        <authorList>
            <person name="Rosani U."/>
            <person name="Gaia M."/>
            <person name="Delmont T.O."/>
            <person name="Krupovic M."/>
        </authorList>
    </citation>
    <scope>NUCLEOTIDE SEQUENCE</scope>
    <source>
        <strain evidence="1">MalacoHV2/Med/2018 153</strain>
    </source>
</reference>
<sequence>MDKVVYLCSFRNNKAARKIIKRAFLKRNEYVNNISKILTDYEDDFKISKFVMIWNKVRLLKNKYERLYGISGEESNIENKQQSSNYDRKLLNSLYLPLIHKHCCKKTLSDINEKNDIQVTLVRRGNKLTIKEIDIEVTIPTEDDTNDGNVWLFNNIGLTVNHYKGFIDRKCRLYIQEPKYKPDKKRNPNRKNFSKFAKERKIKSTSVIINFKDAITKAHRKNLRSKFNRANKILFMDTAVYMTFLKHNNIQPISLRSILATLPKRKISKFPTITYVDNKTETVFRYHPYDDIEDRLRSERVMSE</sequence>